<dbReference type="SMART" id="SM00387">
    <property type="entry name" value="HATPase_c"/>
    <property type="match status" value="1"/>
</dbReference>
<dbReference type="RefSeq" id="WP_125244783.1">
    <property type="nucleotide sequence ID" value="NZ_RSED01000018.1"/>
</dbReference>
<evidence type="ECO:0000256" key="11">
    <source>
        <dbReference type="SAM" id="Phobius"/>
    </source>
</evidence>
<dbReference type="Gene3D" id="3.30.565.10">
    <property type="entry name" value="Histidine kinase-like ATPase, C-terminal domain"/>
    <property type="match status" value="1"/>
</dbReference>
<name>A0A3R8TQU2_9BURK</name>
<dbReference type="SUPFAM" id="SSF55874">
    <property type="entry name" value="ATPase domain of HSP90 chaperone/DNA topoisomerase II/histidine kinase"/>
    <property type="match status" value="1"/>
</dbReference>
<keyword evidence="15" id="KW-1185">Reference proteome</keyword>
<reference evidence="14 15" key="1">
    <citation type="submission" date="2018-12" db="EMBL/GenBank/DDBJ databases">
        <title>The whole draft genome of Aquabacterium sp. SJQ9.</title>
        <authorList>
            <person name="Sun L."/>
            <person name="Gao X."/>
            <person name="Chen W."/>
            <person name="Huang K."/>
        </authorList>
    </citation>
    <scope>NUCLEOTIDE SEQUENCE [LARGE SCALE GENOMIC DNA]</scope>
    <source>
        <strain evidence="14 15">SJQ9</strain>
    </source>
</reference>
<gene>
    <name evidence="14" type="ORF">EIP75_18545</name>
</gene>
<evidence type="ECO:0000256" key="9">
    <source>
        <dbReference type="ARBA" id="ARBA00023012"/>
    </source>
</evidence>
<dbReference type="InterPro" id="IPR005467">
    <property type="entry name" value="His_kinase_dom"/>
</dbReference>
<dbReference type="OrthoDB" id="9809766at2"/>
<dbReference type="InterPro" id="IPR036097">
    <property type="entry name" value="HisK_dim/P_sf"/>
</dbReference>
<feature type="domain" description="HAMP" evidence="13">
    <location>
        <begin position="177"/>
        <end position="229"/>
    </location>
</feature>
<proteinExistence type="predicted"/>
<keyword evidence="4" id="KW-0597">Phosphoprotein</keyword>
<keyword evidence="6 11" id="KW-0812">Transmembrane</keyword>
<evidence type="ECO:0000259" key="13">
    <source>
        <dbReference type="PROSITE" id="PS50885"/>
    </source>
</evidence>
<dbReference type="InterPro" id="IPR003660">
    <property type="entry name" value="HAMP_dom"/>
</dbReference>
<comment type="subcellular location">
    <subcellularLocation>
        <location evidence="2">Membrane</location>
    </subcellularLocation>
</comment>
<evidence type="ECO:0000313" key="15">
    <source>
        <dbReference type="Proteomes" id="UP000269265"/>
    </source>
</evidence>
<dbReference type="Proteomes" id="UP000269265">
    <property type="component" value="Unassembled WGS sequence"/>
</dbReference>
<evidence type="ECO:0000256" key="7">
    <source>
        <dbReference type="ARBA" id="ARBA00022777"/>
    </source>
</evidence>
<comment type="caution">
    <text evidence="14">The sequence shown here is derived from an EMBL/GenBank/DDBJ whole genome shotgun (WGS) entry which is preliminary data.</text>
</comment>
<organism evidence="14 15">
    <name type="scientific">Aquabacterium soli</name>
    <dbReference type="NCBI Taxonomy" id="2493092"/>
    <lineage>
        <taxon>Bacteria</taxon>
        <taxon>Pseudomonadati</taxon>
        <taxon>Pseudomonadota</taxon>
        <taxon>Betaproteobacteria</taxon>
        <taxon>Burkholderiales</taxon>
        <taxon>Aquabacterium</taxon>
    </lineage>
</organism>
<keyword evidence="5" id="KW-0808">Transferase</keyword>
<dbReference type="InterPro" id="IPR004358">
    <property type="entry name" value="Sig_transdc_His_kin-like_C"/>
</dbReference>
<keyword evidence="9" id="KW-0902">Two-component regulatory system</keyword>
<dbReference type="InterPro" id="IPR003661">
    <property type="entry name" value="HisK_dim/P_dom"/>
</dbReference>
<dbReference type="EC" id="2.7.13.3" evidence="3"/>
<dbReference type="GO" id="GO:0000155">
    <property type="term" value="F:phosphorelay sensor kinase activity"/>
    <property type="evidence" value="ECO:0007669"/>
    <property type="project" value="InterPro"/>
</dbReference>
<evidence type="ECO:0000256" key="1">
    <source>
        <dbReference type="ARBA" id="ARBA00000085"/>
    </source>
</evidence>
<evidence type="ECO:0000256" key="5">
    <source>
        <dbReference type="ARBA" id="ARBA00022679"/>
    </source>
</evidence>
<evidence type="ECO:0000256" key="4">
    <source>
        <dbReference type="ARBA" id="ARBA00022553"/>
    </source>
</evidence>
<sequence length="466" mass="51426">MAWATDWTSEGWSLERRLRNRLLAAMTGLWLLGSGLALYAQWRETNRVLDTAQEEIATTLLRLPTPPSTDSTTIVLPHPPTHDQAMLMQVYTKDGRLIWRTQQAPTTPLAVLDKHLSISEGDWHIVVLPAPHLDRVAVVAAPMHDRREALLSGAQALLLPLLALLPLTALTLTWMLRRVFRRLDDLNQDLRARDRGELDPVAVTGLPRELTPLAEGLNQLFERLTQVRQAERAFAANSAHELRTPIAAAQAQLQRLMHEFSNSATMQGEERTAMLQRIDALARQLTRLHHLCVKLLQLSRADAGLGQHTEPVDLVDVAQLVLEEFNQPEQQARLHLELPTSVVDDAGTDAITSDSVMVQGDLDALGIALRNLIENALLHSGPSQRVTVRITPQPSIDVIDEGPGIPPDRLDTVRQPFERGESPSPGHGLGLAIVSAVARQMGGTLQLISPHTEGHGLHARLMLRPA</sequence>
<evidence type="ECO:0000256" key="8">
    <source>
        <dbReference type="ARBA" id="ARBA00022989"/>
    </source>
</evidence>
<dbReference type="EMBL" id="RSED01000018">
    <property type="protein sequence ID" value="RRS02776.1"/>
    <property type="molecule type" value="Genomic_DNA"/>
</dbReference>
<protein>
    <recommendedName>
        <fullName evidence="3">histidine kinase</fullName>
        <ecNumber evidence="3">2.7.13.3</ecNumber>
    </recommendedName>
</protein>
<accession>A0A3R8TQU2</accession>
<dbReference type="InterPro" id="IPR003594">
    <property type="entry name" value="HATPase_dom"/>
</dbReference>
<evidence type="ECO:0000256" key="3">
    <source>
        <dbReference type="ARBA" id="ARBA00012438"/>
    </source>
</evidence>
<evidence type="ECO:0000313" key="14">
    <source>
        <dbReference type="EMBL" id="RRS02776.1"/>
    </source>
</evidence>
<dbReference type="PRINTS" id="PR00344">
    <property type="entry name" value="BCTRLSENSOR"/>
</dbReference>
<dbReference type="InterPro" id="IPR050428">
    <property type="entry name" value="TCS_sensor_his_kinase"/>
</dbReference>
<keyword evidence="10 11" id="KW-0472">Membrane</keyword>
<dbReference type="Pfam" id="PF00512">
    <property type="entry name" value="HisKA"/>
    <property type="match status" value="1"/>
</dbReference>
<dbReference type="CDD" id="cd00075">
    <property type="entry name" value="HATPase"/>
    <property type="match status" value="1"/>
</dbReference>
<evidence type="ECO:0000259" key="12">
    <source>
        <dbReference type="PROSITE" id="PS50109"/>
    </source>
</evidence>
<dbReference type="GO" id="GO:0016020">
    <property type="term" value="C:membrane"/>
    <property type="evidence" value="ECO:0007669"/>
    <property type="project" value="UniProtKB-SubCell"/>
</dbReference>
<dbReference type="InterPro" id="IPR036890">
    <property type="entry name" value="HATPase_C_sf"/>
</dbReference>
<dbReference type="PANTHER" id="PTHR45436:SF5">
    <property type="entry name" value="SENSOR HISTIDINE KINASE TRCS"/>
    <property type="match status" value="1"/>
</dbReference>
<feature type="transmembrane region" description="Helical" evidence="11">
    <location>
        <begin position="156"/>
        <end position="176"/>
    </location>
</feature>
<feature type="transmembrane region" description="Helical" evidence="11">
    <location>
        <begin position="22"/>
        <end position="42"/>
    </location>
</feature>
<keyword evidence="7" id="KW-0418">Kinase</keyword>
<dbReference type="Pfam" id="PF02518">
    <property type="entry name" value="HATPase_c"/>
    <property type="match status" value="1"/>
</dbReference>
<comment type="catalytic activity">
    <reaction evidence="1">
        <text>ATP + protein L-histidine = ADP + protein N-phospho-L-histidine.</text>
        <dbReference type="EC" id="2.7.13.3"/>
    </reaction>
</comment>
<dbReference type="Gene3D" id="1.10.287.130">
    <property type="match status" value="1"/>
</dbReference>
<dbReference type="SUPFAM" id="SSF47384">
    <property type="entry name" value="Homodimeric domain of signal transducing histidine kinase"/>
    <property type="match status" value="1"/>
</dbReference>
<evidence type="ECO:0000256" key="2">
    <source>
        <dbReference type="ARBA" id="ARBA00004370"/>
    </source>
</evidence>
<dbReference type="CDD" id="cd00082">
    <property type="entry name" value="HisKA"/>
    <property type="match status" value="1"/>
</dbReference>
<dbReference type="SMART" id="SM00388">
    <property type="entry name" value="HisKA"/>
    <property type="match status" value="1"/>
</dbReference>
<dbReference type="PROSITE" id="PS50109">
    <property type="entry name" value="HIS_KIN"/>
    <property type="match status" value="1"/>
</dbReference>
<keyword evidence="8 11" id="KW-1133">Transmembrane helix</keyword>
<dbReference type="PANTHER" id="PTHR45436">
    <property type="entry name" value="SENSOR HISTIDINE KINASE YKOH"/>
    <property type="match status" value="1"/>
</dbReference>
<evidence type="ECO:0000256" key="6">
    <source>
        <dbReference type="ARBA" id="ARBA00022692"/>
    </source>
</evidence>
<dbReference type="AlphaFoldDB" id="A0A3R8TQU2"/>
<dbReference type="PROSITE" id="PS50885">
    <property type="entry name" value="HAMP"/>
    <property type="match status" value="1"/>
</dbReference>
<evidence type="ECO:0000256" key="10">
    <source>
        <dbReference type="ARBA" id="ARBA00023136"/>
    </source>
</evidence>
<feature type="domain" description="Histidine kinase" evidence="12">
    <location>
        <begin position="237"/>
        <end position="465"/>
    </location>
</feature>